<dbReference type="InterPro" id="IPR011008">
    <property type="entry name" value="Dimeric_a/b-barrel"/>
</dbReference>
<evidence type="ECO:0000313" key="2">
    <source>
        <dbReference type="Proteomes" id="UP000482800"/>
    </source>
</evidence>
<proteinExistence type="predicted"/>
<dbReference type="SUPFAM" id="SSF54909">
    <property type="entry name" value="Dimeric alpha+beta barrel"/>
    <property type="match status" value="1"/>
</dbReference>
<accession>A0A6V8KP75</accession>
<reference evidence="1 2" key="2">
    <citation type="submission" date="2020-03" db="EMBL/GenBank/DDBJ databases">
        <authorList>
            <person name="Ichikawa N."/>
            <person name="Kimura A."/>
            <person name="Kitahashi Y."/>
            <person name="Uohara A."/>
        </authorList>
    </citation>
    <scope>NUCLEOTIDE SEQUENCE [LARGE SCALE GENOMIC DNA]</scope>
    <source>
        <strain evidence="1 2">NBRC 108639</strain>
    </source>
</reference>
<protein>
    <recommendedName>
        <fullName evidence="3">Antibiotic biosynthesis monooxygenase</fullName>
    </recommendedName>
</protein>
<organism evidence="1 2">
    <name type="scientific">Phytohabitans houttuyneae</name>
    <dbReference type="NCBI Taxonomy" id="1076126"/>
    <lineage>
        <taxon>Bacteria</taxon>
        <taxon>Bacillati</taxon>
        <taxon>Actinomycetota</taxon>
        <taxon>Actinomycetes</taxon>
        <taxon>Micromonosporales</taxon>
        <taxon>Micromonosporaceae</taxon>
    </lineage>
</organism>
<keyword evidence="2" id="KW-1185">Reference proteome</keyword>
<evidence type="ECO:0000313" key="1">
    <source>
        <dbReference type="EMBL" id="GFJ84171.1"/>
    </source>
</evidence>
<dbReference type="Proteomes" id="UP000482800">
    <property type="component" value="Unassembled WGS sequence"/>
</dbReference>
<comment type="caution">
    <text evidence="1">The sequence shown here is derived from an EMBL/GenBank/DDBJ whole genome shotgun (WGS) entry which is preliminary data.</text>
</comment>
<dbReference type="RefSeq" id="WP_173067597.1">
    <property type="nucleotide sequence ID" value="NZ_BAABGO010000013.1"/>
</dbReference>
<dbReference type="EMBL" id="BLPF01000003">
    <property type="protein sequence ID" value="GFJ84171.1"/>
    <property type="molecule type" value="Genomic_DNA"/>
</dbReference>
<evidence type="ECO:0008006" key="3">
    <source>
        <dbReference type="Google" id="ProtNLM"/>
    </source>
</evidence>
<reference evidence="1 2" key="1">
    <citation type="submission" date="2020-03" db="EMBL/GenBank/DDBJ databases">
        <title>Whole genome shotgun sequence of Phytohabitans houttuyneae NBRC 108639.</title>
        <authorList>
            <person name="Komaki H."/>
            <person name="Tamura T."/>
        </authorList>
    </citation>
    <scope>NUCLEOTIDE SEQUENCE [LARGE SCALE GENOMIC DNA]</scope>
    <source>
        <strain evidence="1 2">NBRC 108639</strain>
    </source>
</reference>
<dbReference type="AlphaFoldDB" id="A0A6V8KP75"/>
<sequence length="108" mass="12095">MIARMWQGAVRLGDADVYADYIRETGFAAYGQTPGNRGAWLLRRDEGDRTTFVTLSYWDSYDAIRAFAGEDIEAAVLYPEDERYLLDGASTVTHFEIADEIPPPVRAG</sequence>
<gene>
    <name evidence="1" type="ORF">Phou_083510</name>
</gene>
<dbReference type="Gene3D" id="3.30.70.100">
    <property type="match status" value="1"/>
</dbReference>
<name>A0A6V8KP75_9ACTN</name>